<accession>A0ABX5RV43</accession>
<sequence length="48" mass="5365">MRDRLSEPFDLAQLAGAAHLSPFHFSRMFKKSIGMSPSLIDGRCTNAR</sequence>
<gene>
    <name evidence="4" type="ORF">EYF70_17370</name>
</gene>
<keyword evidence="2" id="KW-0804">Transcription</keyword>
<dbReference type="Pfam" id="PF00165">
    <property type="entry name" value="HTH_AraC"/>
    <property type="match status" value="1"/>
</dbReference>
<protein>
    <submittedName>
        <fullName evidence="4">AraC family transcriptional regulator</fullName>
    </submittedName>
</protein>
<dbReference type="Proteomes" id="UP000292307">
    <property type="component" value="Chromosome"/>
</dbReference>
<dbReference type="InterPro" id="IPR018060">
    <property type="entry name" value="HTH_AraC"/>
</dbReference>
<keyword evidence="5" id="KW-1185">Reference proteome</keyword>
<evidence type="ECO:0000256" key="1">
    <source>
        <dbReference type="ARBA" id="ARBA00023015"/>
    </source>
</evidence>
<dbReference type="SUPFAM" id="SSF46689">
    <property type="entry name" value="Homeodomain-like"/>
    <property type="match status" value="1"/>
</dbReference>
<dbReference type="Gene3D" id="1.10.10.60">
    <property type="entry name" value="Homeodomain-like"/>
    <property type="match status" value="1"/>
</dbReference>
<dbReference type="RefSeq" id="WP_131146530.1">
    <property type="nucleotide sequence ID" value="NZ_BMWV01000005.1"/>
</dbReference>
<evidence type="ECO:0000259" key="3">
    <source>
        <dbReference type="PROSITE" id="PS01124"/>
    </source>
</evidence>
<dbReference type="InterPro" id="IPR009057">
    <property type="entry name" value="Homeodomain-like_sf"/>
</dbReference>
<evidence type="ECO:0000313" key="5">
    <source>
        <dbReference type="Proteomes" id="UP000292307"/>
    </source>
</evidence>
<dbReference type="PROSITE" id="PS01124">
    <property type="entry name" value="HTH_ARAC_FAMILY_2"/>
    <property type="match status" value="1"/>
</dbReference>
<evidence type="ECO:0000256" key="2">
    <source>
        <dbReference type="ARBA" id="ARBA00023163"/>
    </source>
</evidence>
<organism evidence="4 5">
    <name type="scientific">Pseudoduganella albidiflava</name>
    <dbReference type="NCBI Taxonomy" id="321983"/>
    <lineage>
        <taxon>Bacteria</taxon>
        <taxon>Pseudomonadati</taxon>
        <taxon>Pseudomonadota</taxon>
        <taxon>Betaproteobacteria</taxon>
        <taxon>Burkholderiales</taxon>
        <taxon>Oxalobacteraceae</taxon>
        <taxon>Telluria group</taxon>
        <taxon>Pseudoduganella</taxon>
    </lineage>
</organism>
<feature type="domain" description="HTH araC/xylS-type" evidence="3">
    <location>
        <begin position="1"/>
        <end position="37"/>
    </location>
</feature>
<proteinExistence type="predicted"/>
<keyword evidence="1" id="KW-0805">Transcription regulation</keyword>
<dbReference type="EMBL" id="CP036401">
    <property type="protein sequence ID" value="QBI02416.1"/>
    <property type="molecule type" value="Genomic_DNA"/>
</dbReference>
<reference evidence="4 5" key="1">
    <citation type="submission" date="2019-02" db="EMBL/GenBank/DDBJ databases">
        <title>Draft Genome Sequences of Six Type Strains of the Genus Massilia.</title>
        <authorList>
            <person name="Miess H."/>
            <person name="Frediansyhah A."/>
            <person name="Gross H."/>
        </authorList>
    </citation>
    <scope>NUCLEOTIDE SEQUENCE [LARGE SCALE GENOMIC DNA]</scope>
    <source>
        <strain evidence="4 5">DSM 17472</strain>
    </source>
</reference>
<name>A0ABX5RV43_9BURK</name>
<evidence type="ECO:0000313" key="4">
    <source>
        <dbReference type="EMBL" id="QBI02416.1"/>
    </source>
</evidence>